<dbReference type="Pfam" id="PF00072">
    <property type="entry name" value="Response_reg"/>
    <property type="match status" value="1"/>
</dbReference>
<dbReference type="InterPro" id="IPR036097">
    <property type="entry name" value="HisK_dim/P_sf"/>
</dbReference>
<protein>
    <recommendedName>
        <fullName evidence="3">histidine kinase</fullName>
        <ecNumber evidence="3">2.7.13.3</ecNumber>
    </recommendedName>
</protein>
<dbReference type="SMART" id="SM00388">
    <property type="entry name" value="HisKA"/>
    <property type="match status" value="1"/>
</dbReference>
<dbReference type="InterPro" id="IPR005467">
    <property type="entry name" value="His_kinase_dom"/>
</dbReference>
<evidence type="ECO:0000259" key="15">
    <source>
        <dbReference type="PROSITE" id="PS50109"/>
    </source>
</evidence>
<comment type="caution">
    <text evidence="17">The sequence shown here is derived from an EMBL/GenBank/DDBJ whole genome shotgun (WGS) entry which is preliminary data.</text>
</comment>
<dbReference type="FunFam" id="3.40.50.2300:FF:000018">
    <property type="entry name" value="DNA-binding transcriptional regulator NtrC"/>
    <property type="match status" value="1"/>
</dbReference>
<keyword evidence="6" id="KW-0808">Transferase</keyword>
<evidence type="ECO:0000256" key="6">
    <source>
        <dbReference type="ARBA" id="ARBA00022679"/>
    </source>
</evidence>
<dbReference type="PRINTS" id="PR00344">
    <property type="entry name" value="BCTRLSENSOR"/>
</dbReference>
<dbReference type="PANTHER" id="PTHR43047">
    <property type="entry name" value="TWO-COMPONENT HISTIDINE PROTEIN KINASE"/>
    <property type="match status" value="1"/>
</dbReference>
<evidence type="ECO:0000256" key="1">
    <source>
        <dbReference type="ARBA" id="ARBA00000085"/>
    </source>
</evidence>
<dbReference type="SMART" id="SM00387">
    <property type="entry name" value="HATPase_c"/>
    <property type="match status" value="1"/>
</dbReference>
<dbReference type="SUPFAM" id="SSF47384">
    <property type="entry name" value="Homodimeric domain of signal transducing histidine kinase"/>
    <property type="match status" value="1"/>
</dbReference>
<keyword evidence="8" id="KW-0418">Kinase</keyword>
<dbReference type="InterPro" id="IPR036890">
    <property type="entry name" value="HATPase_C_sf"/>
</dbReference>
<evidence type="ECO:0000313" key="17">
    <source>
        <dbReference type="EMBL" id="HGU32978.1"/>
    </source>
</evidence>
<dbReference type="SUPFAM" id="SSF55785">
    <property type="entry name" value="PYP-like sensor domain (PAS domain)"/>
    <property type="match status" value="1"/>
</dbReference>
<feature type="domain" description="Histidine kinase" evidence="15">
    <location>
        <begin position="275"/>
        <end position="494"/>
    </location>
</feature>
<dbReference type="CDD" id="cd00075">
    <property type="entry name" value="HATPase"/>
    <property type="match status" value="1"/>
</dbReference>
<evidence type="ECO:0000259" key="16">
    <source>
        <dbReference type="PROSITE" id="PS50110"/>
    </source>
</evidence>
<evidence type="ECO:0000256" key="7">
    <source>
        <dbReference type="ARBA" id="ARBA00022741"/>
    </source>
</evidence>
<dbReference type="Gene3D" id="3.30.565.10">
    <property type="entry name" value="Histidine kinase-like ATPase, C-terminal domain"/>
    <property type="match status" value="1"/>
</dbReference>
<dbReference type="InterPro" id="IPR003661">
    <property type="entry name" value="HisK_dim/P_dom"/>
</dbReference>
<dbReference type="InterPro" id="IPR035965">
    <property type="entry name" value="PAS-like_dom_sf"/>
</dbReference>
<name>A0A7C4RSS7_9BACT</name>
<dbReference type="PANTHER" id="PTHR43047:SF72">
    <property type="entry name" value="OSMOSENSING HISTIDINE PROTEIN KINASE SLN1"/>
    <property type="match status" value="1"/>
</dbReference>
<keyword evidence="10" id="KW-0902">Two-component regulatory system</keyword>
<evidence type="ECO:0000256" key="11">
    <source>
        <dbReference type="ARBA" id="ARBA00023015"/>
    </source>
</evidence>
<reference evidence="17" key="1">
    <citation type="journal article" date="2020" name="mSystems">
        <title>Genome- and Community-Level Interaction Insights into Carbon Utilization and Element Cycling Functions of Hydrothermarchaeota in Hydrothermal Sediment.</title>
        <authorList>
            <person name="Zhou Z."/>
            <person name="Liu Y."/>
            <person name="Xu W."/>
            <person name="Pan J."/>
            <person name="Luo Z.H."/>
            <person name="Li M."/>
        </authorList>
    </citation>
    <scope>NUCLEOTIDE SEQUENCE [LARGE SCALE GENOMIC DNA]</scope>
    <source>
        <strain evidence="17">SpSt-477</strain>
    </source>
</reference>
<dbReference type="GO" id="GO:0000155">
    <property type="term" value="F:phosphorelay sensor kinase activity"/>
    <property type="evidence" value="ECO:0007669"/>
    <property type="project" value="InterPro"/>
</dbReference>
<dbReference type="InterPro" id="IPR004358">
    <property type="entry name" value="Sig_transdc_His_kin-like_C"/>
</dbReference>
<feature type="modified residue" description="4-aspartylphosphate" evidence="14">
    <location>
        <position position="63"/>
    </location>
</feature>
<dbReference type="Gene3D" id="3.30.450.20">
    <property type="entry name" value="PAS domain"/>
    <property type="match status" value="1"/>
</dbReference>
<keyword evidence="11" id="KW-0805">Transcription regulation</keyword>
<keyword evidence="13" id="KW-0804">Transcription</keyword>
<dbReference type="Gene3D" id="1.10.287.130">
    <property type="match status" value="1"/>
</dbReference>
<dbReference type="CDD" id="cd00082">
    <property type="entry name" value="HisKA"/>
    <property type="match status" value="1"/>
</dbReference>
<keyword evidence="7" id="KW-0547">Nucleotide-binding</keyword>
<organism evidence="17">
    <name type="scientific">Desulfatirhabdium butyrativorans</name>
    <dbReference type="NCBI Taxonomy" id="340467"/>
    <lineage>
        <taxon>Bacteria</taxon>
        <taxon>Pseudomonadati</taxon>
        <taxon>Thermodesulfobacteriota</taxon>
        <taxon>Desulfobacteria</taxon>
        <taxon>Desulfobacterales</taxon>
        <taxon>Desulfatirhabdiaceae</taxon>
        <taxon>Desulfatirhabdium</taxon>
    </lineage>
</organism>
<gene>
    <name evidence="17" type="ORF">ENS29_08990</name>
</gene>
<dbReference type="EC" id="2.7.13.3" evidence="3"/>
<dbReference type="InterPro" id="IPR000014">
    <property type="entry name" value="PAS"/>
</dbReference>
<dbReference type="SMART" id="SM00448">
    <property type="entry name" value="REC"/>
    <property type="match status" value="1"/>
</dbReference>
<evidence type="ECO:0000256" key="12">
    <source>
        <dbReference type="ARBA" id="ARBA00023136"/>
    </source>
</evidence>
<dbReference type="EMBL" id="DSUH01000210">
    <property type="protein sequence ID" value="HGU32978.1"/>
    <property type="molecule type" value="Genomic_DNA"/>
</dbReference>
<evidence type="ECO:0000256" key="2">
    <source>
        <dbReference type="ARBA" id="ARBA00004236"/>
    </source>
</evidence>
<dbReference type="GO" id="GO:0005886">
    <property type="term" value="C:plasma membrane"/>
    <property type="evidence" value="ECO:0007669"/>
    <property type="project" value="UniProtKB-SubCell"/>
</dbReference>
<dbReference type="InterPro" id="IPR003594">
    <property type="entry name" value="HATPase_dom"/>
</dbReference>
<dbReference type="FunFam" id="3.30.565.10:FF:000023">
    <property type="entry name" value="PAS domain-containing sensor histidine kinase"/>
    <property type="match status" value="1"/>
</dbReference>
<dbReference type="PROSITE" id="PS50109">
    <property type="entry name" value="HIS_KIN"/>
    <property type="match status" value="1"/>
</dbReference>
<keyword evidence="12" id="KW-0472">Membrane</keyword>
<keyword evidence="4" id="KW-1003">Cell membrane</keyword>
<keyword evidence="9" id="KW-0067">ATP-binding</keyword>
<keyword evidence="5 14" id="KW-0597">Phosphoprotein</keyword>
<dbReference type="AlphaFoldDB" id="A0A7C4RSS7"/>
<evidence type="ECO:0000256" key="10">
    <source>
        <dbReference type="ARBA" id="ARBA00023012"/>
    </source>
</evidence>
<dbReference type="InterPro" id="IPR001789">
    <property type="entry name" value="Sig_transdc_resp-reg_receiver"/>
</dbReference>
<dbReference type="Pfam" id="PF02518">
    <property type="entry name" value="HATPase_c"/>
    <property type="match status" value="1"/>
</dbReference>
<dbReference type="Pfam" id="PF00512">
    <property type="entry name" value="HisKA"/>
    <property type="match status" value="1"/>
</dbReference>
<sequence length="495" mass="55318">MNDIWNYSDESPIRILVIDDEARIREACRMVLQDCGYEVTLASDGNQGLDRIQESFFDIVLLDLMMPELSGLDVLARIHECYPDTVVIVITGYATVEHSVDAMKKGAFDFIPKPFSPEQLRVTVSKAIDFNRALKDISETRSRLRTLVNRLSEGVMCINRQNRIVLANPTFLRMAASKTVSPWGLDYREVIGFEPLKDLVFQGTRGFQAEEGASFEETVHELVQGFDEAPEQTVMLVRIIPFRNRPGRLVGSIVVVNDITTLKHMDRMKSEFVSMVSHELRSPMNSVLMQLQVILEGLAGDLTPKQREILERAYEKIGNLAQMTTELLDLATIESGLMISEKTAVDMAAVIRAQVEFHRPKAESEAICLLAEAPQSLPPIRANRRNMEEVLSNLITNAIKYSPNGGVVTVSADLSGDYLAIRVKDTGLGMSEEDTKKIFQRFYRIRNEATRSIQGTGLGLAIVQKIVESHNGRISVESAPGKGSTFTVLLPLERE</sequence>
<accession>A0A7C4RSS7</accession>
<dbReference type="GO" id="GO:0009927">
    <property type="term" value="F:histidine phosphotransfer kinase activity"/>
    <property type="evidence" value="ECO:0007669"/>
    <property type="project" value="TreeGrafter"/>
</dbReference>
<evidence type="ECO:0000256" key="9">
    <source>
        <dbReference type="ARBA" id="ARBA00022840"/>
    </source>
</evidence>
<evidence type="ECO:0000256" key="3">
    <source>
        <dbReference type="ARBA" id="ARBA00012438"/>
    </source>
</evidence>
<evidence type="ECO:0000256" key="4">
    <source>
        <dbReference type="ARBA" id="ARBA00022475"/>
    </source>
</evidence>
<evidence type="ECO:0000256" key="8">
    <source>
        <dbReference type="ARBA" id="ARBA00022777"/>
    </source>
</evidence>
<dbReference type="GO" id="GO:0005524">
    <property type="term" value="F:ATP binding"/>
    <property type="evidence" value="ECO:0007669"/>
    <property type="project" value="UniProtKB-KW"/>
</dbReference>
<proteinExistence type="predicted"/>
<dbReference type="Pfam" id="PF13188">
    <property type="entry name" value="PAS_8"/>
    <property type="match status" value="1"/>
</dbReference>
<comment type="catalytic activity">
    <reaction evidence="1">
        <text>ATP + protein L-histidine = ADP + protein N-phospho-L-histidine.</text>
        <dbReference type="EC" id="2.7.13.3"/>
    </reaction>
</comment>
<dbReference type="SUPFAM" id="SSF52172">
    <property type="entry name" value="CheY-like"/>
    <property type="match status" value="1"/>
</dbReference>
<dbReference type="SUPFAM" id="SSF55874">
    <property type="entry name" value="ATPase domain of HSP90 chaperone/DNA topoisomerase II/histidine kinase"/>
    <property type="match status" value="1"/>
</dbReference>
<dbReference type="Gene3D" id="3.40.50.2300">
    <property type="match status" value="1"/>
</dbReference>
<evidence type="ECO:0000256" key="14">
    <source>
        <dbReference type="PROSITE-ProRule" id="PRU00169"/>
    </source>
</evidence>
<dbReference type="PROSITE" id="PS50110">
    <property type="entry name" value="RESPONSE_REGULATORY"/>
    <property type="match status" value="1"/>
</dbReference>
<evidence type="ECO:0000256" key="13">
    <source>
        <dbReference type="ARBA" id="ARBA00023163"/>
    </source>
</evidence>
<evidence type="ECO:0000256" key="5">
    <source>
        <dbReference type="ARBA" id="ARBA00022553"/>
    </source>
</evidence>
<comment type="subcellular location">
    <subcellularLocation>
        <location evidence="2">Cell membrane</location>
    </subcellularLocation>
</comment>
<dbReference type="InterPro" id="IPR011006">
    <property type="entry name" value="CheY-like_superfamily"/>
</dbReference>
<feature type="domain" description="Response regulatory" evidence="16">
    <location>
        <begin position="14"/>
        <end position="128"/>
    </location>
</feature>